<dbReference type="InterPro" id="IPR009014">
    <property type="entry name" value="Transketo_C/PFOR_II"/>
</dbReference>
<dbReference type="PANTHER" id="PTHR43825:SF1">
    <property type="entry name" value="TRANSKETOLASE-LIKE PYRIMIDINE-BINDING DOMAIN-CONTAINING PROTEIN"/>
    <property type="match status" value="1"/>
</dbReference>
<dbReference type="InterPro" id="IPR005475">
    <property type="entry name" value="Transketolase-like_Pyr-bd"/>
</dbReference>
<accession>A0ABS7DLA8</accession>
<reference evidence="2 3" key="1">
    <citation type="submission" date="2021-03" db="EMBL/GenBank/DDBJ databases">
        <title>Caproiciproducens sp. nov. isolated from feces of cow.</title>
        <authorList>
            <person name="Choi J.-Y."/>
        </authorList>
    </citation>
    <scope>NUCLEOTIDE SEQUENCE [LARGE SCALE GENOMIC DNA]</scope>
    <source>
        <strain evidence="2 3">AGMB10547</strain>
    </source>
</reference>
<evidence type="ECO:0000259" key="1">
    <source>
        <dbReference type="SMART" id="SM00861"/>
    </source>
</evidence>
<comment type="caution">
    <text evidence="2">The sequence shown here is derived from an EMBL/GenBank/DDBJ whole genome shotgun (WGS) entry which is preliminary data.</text>
</comment>
<dbReference type="SMART" id="SM00861">
    <property type="entry name" value="Transket_pyr"/>
    <property type="match status" value="1"/>
</dbReference>
<proteinExistence type="predicted"/>
<organism evidence="2 3">
    <name type="scientific">Caproiciproducens faecalis</name>
    <dbReference type="NCBI Taxonomy" id="2820301"/>
    <lineage>
        <taxon>Bacteria</taxon>
        <taxon>Bacillati</taxon>
        <taxon>Bacillota</taxon>
        <taxon>Clostridia</taxon>
        <taxon>Eubacteriales</taxon>
        <taxon>Acutalibacteraceae</taxon>
        <taxon>Caproiciproducens</taxon>
    </lineage>
</organism>
<dbReference type="EMBL" id="JAGFNZ010000002">
    <property type="protein sequence ID" value="MBW7572058.1"/>
    <property type="molecule type" value="Genomic_DNA"/>
</dbReference>
<sequence length="309" mass="32863">MSKTQSQRLAYGEEIVALGAENPNVVALEADLGKSTMSCLFQQAYPDRYFEMGIAEQDMLSTAAGLAASGKIPFCSTFAVFATGRAYDQIRQTISIGKLNVKLCGSSSGLSDFGDGSTHQDIEDVALMSVIPNMTVLTPCDATETRQAVRMAAAIDGPVYIRVVRNDLPDYIGEDDKFEIGKLRVLNEGSDVAIFAQGSMVSASMKAAELLKAQGISAKVVNVSTMKPFNYAGVAEIAKSVKAVVTAEEHNYIGGLASAVALSLRTSAVPMDYVAVQDVFGQSAYGSPELMEHYGLTAENIVDKAKNLL</sequence>
<feature type="domain" description="Transketolase-like pyrimidine-binding" evidence="1">
    <location>
        <begin position="5"/>
        <end position="170"/>
    </location>
</feature>
<evidence type="ECO:0000313" key="2">
    <source>
        <dbReference type="EMBL" id="MBW7572058.1"/>
    </source>
</evidence>
<dbReference type="Pfam" id="PF02780">
    <property type="entry name" value="Transketolase_C"/>
    <property type="match status" value="1"/>
</dbReference>
<dbReference type="RefSeq" id="WP_219964484.1">
    <property type="nucleotide sequence ID" value="NZ_JAGFNZ010000002.1"/>
</dbReference>
<dbReference type="InterPro" id="IPR051157">
    <property type="entry name" value="PDH/Transketolase"/>
</dbReference>
<dbReference type="Gene3D" id="3.40.50.970">
    <property type="match status" value="1"/>
</dbReference>
<evidence type="ECO:0000313" key="3">
    <source>
        <dbReference type="Proteomes" id="UP000719942"/>
    </source>
</evidence>
<gene>
    <name evidence="2" type="ORF">J5W02_04470</name>
</gene>
<dbReference type="Proteomes" id="UP000719942">
    <property type="component" value="Unassembled WGS sequence"/>
</dbReference>
<dbReference type="CDD" id="cd07033">
    <property type="entry name" value="TPP_PYR_DXS_TK_like"/>
    <property type="match status" value="1"/>
</dbReference>
<dbReference type="PANTHER" id="PTHR43825">
    <property type="entry name" value="PYRUVATE DEHYDROGENASE E1 COMPONENT"/>
    <property type="match status" value="1"/>
</dbReference>
<dbReference type="SUPFAM" id="SSF52922">
    <property type="entry name" value="TK C-terminal domain-like"/>
    <property type="match status" value="1"/>
</dbReference>
<dbReference type="Gene3D" id="3.40.50.920">
    <property type="match status" value="1"/>
</dbReference>
<protein>
    <submittedName>
        <fullName evidence="2">Transketolase family protein</fullName>
    </submittedName>
</protein>
<dbReference type="SUPFAM" id="SSF52518">
    <property type="entry name" value="Thiamin diphosphate-binding fold (THDP-binding)"/>
    <property type="match status" value="1"/>
</dbReference>
<dbReference type="InterPro" id="IPR029061">
    <property type="entry name" value="THDP-binding"/>
</dbReference>
<dbReference type="InterPro" id="IPR033248">
    <property type="entry name" value="Transketolase_C"/>
</dbReference>
<keyword evidence="3" id="KW-1185">Reference proteome</keyword>
<name>A0ABS7DLA8_9FIRM</name>
<dbReference type="Pfam" id="PF02779">
    <property type="entry name" value="Transket_pyr"/>
    <property type="match status" value="1"/>
</dbReference>